<evidence type="ECO:0000313" key="3">
    <source>
        <dbReference type="Proteomes" id="UP000504606"/>
    </source>
</evidence>
<keyword evidence="2" id="KW-0732">Signal</keyword>
<feature type="signal peptide" evidence="2">
    <location>
        <begin position="1"/>
        <end position="23"/>
    </location>
</feature>
<accession>A0A9C6X3Q0</accession>
<keyword evidence="3" id="KW-1185">Reference proteome</keyword>
<evidence type="ECO:0000256" key="1">
    <source>
        <dbReference type="SAM" id="MobiDB-lite"/>
    </source>
</evidence>
<sequence length="190" mass="20857">MSRSATLVVLLCLAAASWTTSSAARIAESNGISAEVAEVEPQVELAENLVAFSQKPLGWGASSTSRYRTTTPKYTTRRPTTRRTTTRRPSTTTSRSHDQSITWGGVYPYDKQLESKTVYKAATYLRVNTETVSISSPYATIHCIQVVDQLRTGKNAAVTVNVGMGQRSASLKFESKRGEKISYLLIVWGK</sequence>
<dbReference type="GeneID" id="113215607"/>
<feature type="chain" id="PRO_5039593249" evidence="2">
    <location>
        <begin position="24"/>
        <end position="190"/>
    </location>
</feature>
<evidence type="ECO:0000256" key="2">
    <source>
        <dbReference type="SAM" id="SignalP"/>
    </source>
</evidence>
<reference evidence="4" key="1">
    <citation type="submission" date="2025-08" db="UniProtKB">
        <authorList>
            <consortium name="RefSeq"/>
        </authorList>
    </citation>
    <scope>IDENTIFICATION</scope>
    <source>
        <tissue evidence="4">Whole organism</tissue>
    </source>
</reference>
<protein>
    <submittedName>
        <fullName evidence="4">Uncharacterized protein LOC113215607</fullName>
    </submittedName>
</protein>
<organism evidence="3 4">
    <name type="scientific">Frankliniella occidentalis</name>
    <name type="common">Western flower thrips</name>
    <name type="synonym">Euthrips occidentalis</name>
    <dbReference type="NCBI Taxonomy" id="133901"/>
    <lineage>
        <taxon>Eukaryota</taxon>
        <taxon>Metazoa</taxon>
        <taxon>Ecdysozoa</taxon>
        <taxon>Arthropoda</taxon>
        <taxon>Hexapoda</taxon>
        <taxon>Insecta</taxon>
        <taxon>Pterygota</taxon>
        <taxon>Neoptera</taxon>
        <taxon>Paraneoptera</taxon>
        <taxon>Thysanoptera</taxon>
        <taxon>Terebrantia</taxon>
        <taxon>Thripoidea</taxon>
        <taxon>Thripidae</taxon>
        <taxon>Frankliniella</taxon>
    </lineage>
</organism>
<dbReference type="Proteomes" id="UP000504606">
    <property type="component" value="Unplaced"/>
</dbReference>
<dbReference type="KEGG" id="foc:113215607"/>
<feature type="compositionally biased region" description="Low complexity" evidence="1">
    <location>
        <begin position="63"/>
        <end position="74"/>
    </location>
</feature>
<proteinExistence type="predicted"/>
<dbReference type="OrthoDB" id="8192785at2759"/>
<name>A0A9C6X3Q0_FRAOC</name>
<dbReference type="InterPro" id="IPR031734">
    <property type="entry name" value="MBF2"/>
</dbReference>
<feature type="compositionally biased region" description="Basic residues" evidence="1">
    <location>
        <begin position="75"/>
        <end position="86"/>
    </location>
</feature>
<evidence type="ECO:0000313" key="4">
    <source>
        <dbReference type="RefSeq" id="XP_052128581.1"/>
    </source>
</evidence>
<dbReference type="Pfam" id="PF15868">
    <property type="entry name" value="MBF2"/>
    <property type="match status" value="1"/>
</dbReference>
<gene>
    <name evidence="4" type="primary">LOC113215607</name>
</gene>
<feature type="region of interest" description="Disordered" evidence="1">
    <location>
        <begin position="63"/>
        <end position="99"/>
    </location>
</feature>
<dbReference type="RefSeq" id="XP_052128581.1">
    <property type="nucleotide sequence ID" value="XM_052272621.1"/>
</dbReference>
<dbReference type="AlphaFoldDB" id="A0A9C6X3Q0"/>